<proteinExistence type="predicted"/>
<evidence type="ECO:0000313" key="3">
    <source>
        <dbReference type="Proteomes" id="UP000531840"/>
    </source>
</evidence>
<organism evidence="2 3">
    <name type="scientific">Gemelliphila palaticanis</name>
    <dbReference type="NCBI Taxonomy" id="81950"/>
    <lineage>
        <taxon>Bacteria</taxon>
        <taxon>Bacillati</taxon>
        <taxon>Bacillota</taxon>
        <taxon>Bacilli</taxon>
        <taxon>Bacillales</taxon>
        <taxon>Gemellaceae</taxon>
        <taxon>Gemelliphila</taxon>
    </lineage>
</organism>
<comment type="caution">
    <text evidence="2">The sequence shown here is derived from an EMBL/GenBank/DDBJ whole genome shotgun (WGS) entry which is preliminary data.</text>
</comment>
<dbReference type="NCBIfam" id="NF033880">
    <property type="entry name" value="Prli42"/>
    <property type="match status" value="1"/>
</dbReference>
<dbReference type="RefSeq" id="WP_179940935.1">
    <property type="nucleotide sequence ID" value="NZ_JACBYF010000004.1"/>
</dbReference>
<evidence type="ECO:0000313" key="2">
    <source>
        <dbReference type="EMBL" id="NYS47265.1"/>
    </source>
</evidence>
<keyword evidence="1" id="KW-0472">Membrane</keyword>
<sequence>MNKTIFKIVIWIMIIAIIASGFIASIAMFF</sequence>
<evidence type="ECO:0000256" key="1">
    <source>
        <dbReference type="SAM" id="Phobius"/>
    </source>
</evidence>
<name>A0ABX2SYG5_9BACL</name>
<accession>A0ABX2SYG5</accession>
<dbReference type="EMBL" id="JACBYF010000004">
    <property type="protein sequence ID" value="NYS47265.1"/>
    <property type="molecule type" value="Genomic_DNA"/>
</dbReference>
<reference evidence="2 3" key="1">
    <citation type="submission" date="2020-07" db="EMBL/GenBank/DDBJ databases">
        <title>MOT database genomes.</title>
        <authorList>
            <person name="Joseph S."/>
            <person name="Aduse-Opoku J."/>
            <person name="Hashim A."/>
            <person name="Wade W."/>
            <person name="Curtis M."/>
        </authorList>
    </citation>
    <scope>NUCLEOTIDE SEQUENCE [LARGE SCALE GENOMIC DNA]</scope>
    <source>
        <strain evidence="2 3">CIP 106318</strain>
    </source>
</reference>
<dbReference type="Proteomes" id="UP000531840">
    <property type="component" value="Unassembled WGS sequence"/>
</dbReference>
<gene>
    <name evidence="2" type="primary">prli42</name>
    <name evidence="2" type="ORF">HZY85_03525</name>
</gene>
<protein>
    <submittedName>
        <fullName evidence="2">Stressosome-associated protein Prli42</fullName>
    </submittedName>
</protein>
<feature type="transmembrane region" description="Helical" evidence="1">
    <location>
        <begin position="9"/>
        <end position="29"/>
    </location>
</feature>
<keyword evidence="1" id="KW-0812">Transmembrane</keyword>
<keyword evidence="3" id="KW-1185">Reference proteome</keyword>
<dbReference type="InterPro" id="IPR049722">
    <property type="entry name" value="Prli42-like"/>
</dbReference>
<keyword evidence="1" id="KW-1133">Transmembrane helix</keyword>